<dbReference type="Gene3D" id="3.40.30.10">
    <property type="entry name" value="Glutaredoxin"/>
    <property type="match status" value="1"/>
</dbReference>
<dbReference type="Pfam" id="PF14497">
    <property type="entry name" value="GST_C_3"/>
    <property type="match status" value="1"/>
</dbReference>
<comment type="caution">
    <text evidence="3">The sequence shown here is derived from an EMBL/GenBank/DDBJ whole genome shotgun (WGS) entry which is preliminary data.</text>
</comment>
<feature type="domain" description="GST N-terminal" evidence="1">
    <location>
        <begin position="6"/>
        <end position="98"/>
    </location>
</feature>
<dbReference type="RefSeq" id="XP_044542830.1">
    <property type="nucleotide sequence ID" value="XM_044687656.1"/>
</dbReference>
<dbReference type="AlphaFoldDB" id="A0AA88KEZ6"/>
<dbReference type="GO" id="GO:0004364">
    <property type="term" value="F:glutathione transferase activity"/>
    <property type="evidence" value="ECO:0007669"/>
    <property type="project" value="TreeGrafter"/>
</dbReference>
<evidence type="ECO:0000259" key="2">
    <source>
        <dbReference type="PROSITE" id="PS50405"/>
    </source>
</evidence>
<dbReference type="InterPro" id="IPR036282">
    <property type="entry name" value="Glutathione-S-Trfase_C_sf"/>
</dbReference>
<name>A0AA88KEZ6_NAELO</name>
<dbReference type="InterPro" id="IPR010987">
    <property type="entry name" value="Glutathione-S-Trfase_C-like"/>
</dbReference>
<evidence type="ECO:0008006" key="5">
    <source>
        <dbReference type="Google" id="ProtNLM"/>
    </source>
</evidence>
<dbReference type="PROSITE" id="PS50404">
    <property type="entry name" value="GST_NTER"/>
    <property type="match status" value="1"/>
</dbReference>
<protein>
    <recommendedName>
        <fullName evidence="5">Glutathione S-transferase</fullName>
    </recommendedName>
</protein>
<dbReference type="InterPro" id="IPR004045">
    <property type="entry name" value="Glutathione_S-Trfase_N"/>
</dbReference>
<dbReference type="InterPro" id="IPR050213">
    <property type="entry name" value="GST_superfamily"/>
</dbReference>
<accession>A0AA88KEZ6</accession>
<dbReference type="Gene3D" id="1.20.1050.130">
    <property type="match status" value="1"/>
</dbReference>
<dbReference type="EMBL" id="PYSW02000052">
    <property type="protein sequence ID" value="KAG2373656.1"/>
    <property type="molecule type" value="Genomic_DNA"/>
</dbReference>
<sequence>MSQHNNKPVLTYFSSRGKSEIIRLLLAEAGVDYEEVNVGVWHPTDKSEQFQQLVQNGSLAFDALPSYKDDQIFLVQSVTKEVSNSSIEETMDKIAREKLPKFISYFERALKGKTFLVGEKISYADIGLFYVIDNLLELNAEYTNKFILEKNENLKAFHGRIKSREGIHKHVTNPNRFPKQNLPGYETVLSKIVQQ</sequence>
<evidence type="ECO:0000259" key="1">
    <source>
        <dbReference type="PROSITE" id="PS50404"/>
    </source>
</evidence>
<evidence type="ECO:0000313" key="4">
    <source>
        <dbReference type="Proteomes" id="UP000816034"/>
    </source>
</evidence>
<reference evidence="3 4" key="1">
    <citation type="journal article" date="2018" name="BMC Genomics">
        <title>The genome of Naegleria lovaniensis, the basis for a comparative approach to unravel pathogenicity factors of the human pathogenic amoeba N. fowleri.</title>
        <authorList>
            <person name="Liechti N."/>
            <person name="Schurch N."/>
            <person name="Bruggmann R."/>
            <person name="Wittwer M."/>
        </authorList>
    </citation>
    <scope>NUCLEOTIDE SEQUENCE [LARGE SCALE GENOMIC DNA]</scope>
    <source>
        <strain evidence="3 4">ATCC 30569</strain>
    </source>
</reference>
<evidence type="ECO:0000313" key="3">
    <source>
        <dbReference type="EMBL" id="KAG2373656.1"/>
    </source>
</evidence>
<feature type="domain" description="GST C-terminal" evidence="2">
    <location>
        <begin position="45"/>
        <end position="182"/>
    </location>
</feature>
<dbReference type="InterPro" id="IPR036249">
    <property type="entry name" value="Thioredoxin-like_sf"/>
</dbReference>
<dbReference type="PANTHER" id="PTHR11571">
    <property type="entry name" value="GLUTATHIONE S-TRANSFERASE"/>
    <property type="match status" value="1"/>
</dbReference>
<dbReference type="PROSITE" id="PS50405">
    <property type="entry name" value="GST_CTER"/>
    <property type="match status" value="1"/>
</dbReference>
<dbReference type="GeneID" id="68104399"/>
<dbReference type="SUPFAM" id="SSF52833">
    <property type="entry name" value="Thioredoxin-like"/>
    <property type="match status" value="1"/>
</dbReference>
<dbReference type="Proteomes" id="UP000816034">
    <property type="component" value="Unassembled WGS sequence"/>
</dbReference>
<dbReference type="GO" id="GO:0006749">
    <property type="term" value="P:glutathione metabolic process"/>
    <property type="evidence" value="ECO:0007669"/>
    <property type="project" value="TreeGrafter"/>
</dbReference>
<dbReference type="Pfam" id="PF02798">
    <property type="entry name" value="GST_N"/>
    <property type="match status" value="1"/>
</dbReference>
<organism evidence="3 4">
    <name type="scientific">Naegleria lovaniensis</name>
    <name type="common">Amoeba</name>
    <dbReference type="NCBI Taxonomy" id="51637"/>
    <lineage>
        <taxon>Eukaryota</taxon>
        <taxon>Discoba</taxon>
        <taxon>Heterolobosea</taxon>
        <taxon>Tetramitia</taxon>
        <taxon>Eutetramitia</taxon>
        <taxon>Vahlkampfiidae</taxon>
        <taxon>Naegleria</taxon>
    </lineage>
</organism>
<dbReference type="CDD" id="cd03192">
    <property type="entry name" value="GST_C_Sigma_like"/>
    <property type="match status" value="1"/>
</dbReference>
<dbReference type="CDD" id="cd03039">
    <property type="entry name" value="GST_N_Sigma_like"/>
    <property type="match status" value="1"/>
</dbReference>
<dbReference type="InterPro" id="IPR004046">
    <property type="entry name" value="GST_C"/>
</dbReference>
<proteinExistence type="predicted"/>
<gene>
    <name evidence="3" type="ORF">C9374_011945</name>
</gene>
<dbReference type="SUPFAM" id="SSF47616">
    <property type="entry name" value="GST C-terminal domain-like"/>
    <property type="match status" value="1"/>
</dbReference>
<keyword evidence="4" id="KW-1185">Reference proteome</keyword>